<proteinExistence type="predicted"/>
<dbReference type="AlphaFoldDB" id="A0A1J6I9K5"/>
<dbReference type="OMA" id="HRVYEEL"/>
<dbReference type="Proteomes" id="UP000187609">
    <property type="component" value="Unassembled WGS sequence"/>
</dbReference>
<dbReference type="PANTHER" id="PTHR37725:SF1">
    <property type="match status" value="1"/>
</dbReference>
<comment type="caution">
    <text evidence="1">The sequence shown here is derived from an EMBL/GenBank/DDBJ whole genome shotgun (WGS) entry which is preliminary data.</text>
</comment>
<organism evidence="1 2">
    <name type="scientific">Nicotiana attenuata</name>
    <name type="common">Coyote tobacco</name>
    <dbReference type="NCBI Taxonomy" id="49451"/>
    <lineage>
        <taxon>Eukaryota</taxon>
        <taxon>Viridiplantae</taxon>
        <taxon>Streptophyta</taxon>
        <taxon>Embryophyta</taxon>
        <taxon>Tracheophyta</taxon>
        <taxon>Spermatophyta</taxon>
        <taxon>Magnoliopsida</taxon>
        <taxon>eudicotyledons</taxon>
        <taxon>Gunneridae</taxon>
        <taxon>Pentapetalae</taxon>
        <taxon>asterids</taxon>
        <taxon>lamiids</taxon>
        <taxon>Solanales</taxon>
        <taxon>Solanaceae</taxon>
        <taxon>Nicotianoideae</taxon>
        <taxon>Nicotianeae</taxon>
        <taxon>Nicotiana</taxon>
    </lineage>
</organism>
<dbReference type="EMBL" id="MJEQ01037189">
    <property type="protein sequence ID" value="OIT01124.1"/>
    <property type="molecule type" value="Genomic_DNA"/>
</dbReference>
<evidence type="ECO:0000313" key="2">
    <source>
        <dbReference type="Proteomes" id="UP000187609"/>
    </source>
</evidence>
<dbReference type="STRING" id="49451.A0A1J6I9K5"/>
<name>A0A1J6I9K5_NICAT</name>
<gene>
    <name evidence="1" type="ORF">A4A49_38769</name>
</gene>
<accession>A0A1J6I9K5</accession>
<dbReference type="PANTHER" id="PTHR37725">
    <property type="match status" value="1"/>
</dbReference>
<reference evidence="1" key="1">
    <citation type="submission" date="2016-11" db="EMBL/GenBank/DDBJ databases">
        <title>The genome of Nicotiana attenuata.</title>
        <authorList>
            <person name="Xu S."/>
            <person name="Brockmoeller T."/>
            <person name="Gaquerel E."/>
            <person name="Navarro A."/>
            <person name="Kuhl H."/>
            <person name="Gase K."/>
            <person name="Ling Z."/>
            <person name="Zhou W."/>
            <person name="Kreitzer C."/>
            <person name="Stanke M."/>
            <person name="Tang H."/>
            <person name="Lyons E."/>
            <person name="Pandey P."/>
            <person name="Pandey S.P."/>
            <person name="Timmermann B."/>
            <person name="Baldwin I.T."/>
        </authorList>
    </citation>
    <scope>NUCLEOTIDE SEQUENCE [LARGE SCALE GENOMIC DNA]</scope>
    <source>
        <strain evidence="1">UT</strain>
    </source>
</reference>
<protein>
    <submittedName>
        <fullName evidence="1">Uncharacterized protein</fullName>
    </submittedName>
</protein>
<dbReference type="Gramene" id="OIT01124">
    <property type="protein sequence ID" value="OIT01124"/>
    <property type="gene ID" value="A4A49_38769"/>
</dbReference>
<evidence type="ECO:0000313" key="1">
    <source>
        <dbReference type="EMBL" id="OIT01124.1"/>
    </source>
</evidence>
<dbReference type="SMR" id="A0A1J6I9K5"/>
<keyword evidence="2" id="KW-1185">Reference proteome</keyword>
<sequence>MMIRWKSGQIVDPRLLELLESFKEIYVKRNEFFKKIFPGNIYEDFVQVFKKFSDKAIWENKKVTTMQRSLSFGTIIPREFTGDDQSELMLERFKVSTPPVMVIGPNGKGGQTDKGDKNGYF</sequence>